<protein>
    <recommendedName>
        <fullName evidence="4">Small ribosomal subunit protein uS15c</fullName>
    </recommendedName>
</protein>
<dbReference type="GO" id="GO:0005840">
    <property type="term" value="C:ribosome"/>
    <property type="evidence" value="ECO:0007669"/>
    <property type="project" value="UniProtKB-KW"/>
</dbReference>
<dbReference type="Gene3D" id="1.10.287.10">
    <property type="entry name" value="S15/NS1, RNA-binding"/>
    <property type="match status" value="1"/>
</dbReference>
<keyword evidence="7" id="KW-1185">Reference proteome</keyword>
<evidence type="ECO:0000313" key="7">
    <source>
        <dbReference type="Proteomes" id="UP001634393"/>
    </source>
</evidence>
<reference evidence="6 7" key="1">
    <citation type="submission" date="2024-12" db="EMBL/GenBank/DDBJ databases">
        <title>The unique morphological basis and parallel evolutionary history of personate flowers in Penstemon.</title>
        <authorList>
            <person name="Depatie T.H."/>
            <person name="Wessinger C.A."/>
        </authorList>
    </citation>
    <scope>NUCLEOTIDE SEQUENCE [LARGE SCALE GENOMIC DNA]</scope>
    <source>
        <strain evidence="6">WTNN_2</strain>
        <tissue evidence="6">Leaf</tissue>
    </source>
</reference>
<feature type="region of interest" description="Disordered" evidence="5">
    <location>
        <begin position="16"/>
        <end position="94"/>
    </location>
</feature>
<feature type="compositionally biased region" description="Pro residues" evidence="5">
    <location>
        <begin position="79"/>
        <end position="90"/>
    </location>
</feature>
<keyword evidence="3" id="KW-0687">Ribonucleoprotein</keyword>
<dbReference type="InterPro" id="IPR000589">
    <property type="entry name" value="Ribosomal_uS15"/>
</dbReference>
<evidence type="ECO:0000256" key="4">
    <source>
        <dbReference type="ARBA" id="ARBA00035250"/>
    </source>
</evidence>
<feature type="region of interest" description="Disordered" evidence="5">
    <location>
        <begin position="179"/>
        <end position="208"/>
    </location>
</feature>
<keyword evidence="2" id="KW-0689">Ribosomal protein</keyword>
<accession>A0ABD3S3U1</accession>
<proteinExistence type="inferred from homology"/>
<dbReference type="PANTHER" id="PTHR47546:SF3">
    <property type="entry name" value="30S RIBOSOMAL PROTEIN S15, CHLOROPLASTIC"/>
    <property type="match status" value="1"/>
</dbReference>
<comment type="caution">
    <text evidence="6">The sequence shown here is derived from an EMBL/GenBank/DDBJ whole genome shotgun (WGS) entry which is preliminary data.</text>
</comment>
<dbReference type="Pfam" id="PF00312">
    <property type="entry name" value="Ribosomal_S15"/>
    <property type="match status" value="1"/>
</dbReference>
<organism evidence="6 7">
    <name type="scientific">Penstemon smallii</name>
    <dbReference type="NCBI Taxonomy" id="265156"/>
    <lineage>
        <taxon>Eukaryota</taxon>
        <taxon>Viridiplantae</taxon>
        <taxon>Streptophyta</taxon>
        <taxon>Embryophyta</taxon>
        <taxon>Tracheophyta</taxon>
        <taxon>Spermatophyta</taxon>
        <taxon>Magnoliopsida</taxon>
        <taxon>eudicotyledons</taxon>
        <taxon>Gunneridae</taxon>
        <taxon>Pentapetalae</taxon>
        <taxon>asterids</taxon>
        <taxon>lamiids</taxon>
        <taxon>Lamiales</taxon>
        <taxon>Plantaginaceae</taxon>
        <taxon>Cheloneae</taxon>
        <taxon>Penstemon</taxon>
    </lineage>
</organism>
<evidence type="ECO:0000256" key="5">
    <source>
        <dbReference type="SAM" id="MobiDB-lite"/>
    </source>
</evidence>
<feature type="compositionally biased region" description="Basic and acidic residues" evidence="5">
    <location>
        <begin position="179"/>
        <end position="188"/>
    </location>
</feature>
<evidence type="ECO:0000256" key="3">
    <source>
        <dbReference type="ARBA" id="ARBA00023274"/>
    </source>
</evidence>
<dbReference type="SUPFAM" id="SSF47060">
    <property type="entry name" value="S15/NS1 RNA-binding domain"/>
    <property type="match status" value="1"/>
</dbReference>
<gene>
    <name evidence="6" type="ORF">ACJIZ3_005063</name>
</gene>
<evidence type="ECO:0000256" key="2">
    <source>
        <dbReference type="ARBA" id="ARBA00022980"/>
    </source>
</evidence>
<dbReference type="CDD" id="cd00353">
    <property type="entry name" value="Ribosomal_S15p_S13e"/>
    <property type="match status" value="1"/>
</dbReference>
<dbReference type="InterPro" id="IPR009068">
    <property type="entry name" value="uS15_NS1_RNA-bd_sf"/>
</dbReference>
<dbReference type="GO" id="GO:1990904">
    <property type="term" value="C:ribonucleoprotein complex"/>
    <property type="evidence" value="ECO:0007669"/>
    <property type="project" value="UniProtKB-KW"/>
</dbReference>
<feature type="compositionally biased region" description="Polar residues" evidence="5">
    <location>
        <begin position="46"/>
        <end position="68"/>
    </location>
</feature>
<dbReference type="SMART" id="SM01387">
    <property type="entry name" value="Ribosomal_S15"/>
    <property type="match status" value="1"/>
</dbReference>
<dbReference type="HAMAP" id="MF_01343_B">
    <property type="entry name" value="Ribosomal_uS15_B"/>
    <property type="match status" value="1"/>
</dbReference>
<dbReference type="InterPro" id="IPR005290">
    <property type="entry name" value="Ribosomal_uS15_bac-type"/>
</dbReference>
<dbReference type="NCBIfam" id="TIGR00952">
    <property type="entry name" value="S15_bact"/>
    <property type="match status" value="1"/>
</dbReference>
<dbReference type="AlphaFoldDB" id="A0ABD3S3U1"/>
<name>A0ABD3S3U1_9LAMI</name>
<evidence type="ECO:0000256" key="1">
    <source>
        <dbReference type="ARBA" id="ARBA00008434"/>
    </source>
</evidence>
<dbReference type="GO" id="GO:0005737">
    <property type="term" value="C:cytoplasm"/>
    <property type="evidence" value="ECO:0007669"/>
    <property type="project" value="UniProtKB-ARBA"/>
</dbReference>
<evidence type="ECO:0000313" key="6">
    <source>
        <dbReference type="EMBL" id="KAL3819158.1"/>
    </source>
</evidence>
<dbReference type="Proteomes" id="UP001634393">
    <property type="component" value="Unassembled WGS sequence"/>
</dbReference>
<sequence length="422" mass="48037">MAAITKRLIHFRPILRPHPYNPRYFSDDSPAPESEPESEKSPPKTQPSFSSYMNDVKSSLQREPNPQNRLRKPLSFSNPKPPPLTPPPPSKDASILEIRRNLNEYRIRSAPPPPSSGQFVSFQELYKKNVISNPSDGAVKPPSSNLIRDSLRQMRPAAPYVKKQNVDPASLTRFKESLKLKPDSDSPKIGDSLPSSIFGKGSEEEGSARGMRTDFLTSYKYPELGARLKMLRPEKKKGNWFSLQELNDRLARLKEIEADENHSNMKGVAFIDLRDSIEKMKLSEDEKIRQKTMQRLEVLGQLGGTPDFMLLPPKGDLVDKYFHPDNMSSAEKLKLELKKVRDEFKMSESDCGSARVQVAQLTTKIKHLSTVLLKKDKHSRKGLQGMVQRRKKLLKYLRRTDWDSYCLVLSKLGLRDNPDAKA</sequence>
<comment type="similarity">
    <text evidence="1">Belongs to the universal ribosomal protein uS15 family.</text>
</comment>
<dbReference type="EMBL" id="JBJXBP010000007">
    <property type="protein sequence ID" value="KAL3819158.1"/>
    <property type="molecule type" value="Genomic_DNA"/>
</dbReference>
<dbReference type="PANTHER" id="PTHR47546">
    <property type="entry name" value="S15/NS1, RNA-BINDING PROTEIN"/>
    <property type="match status" value="1"/>
</dbReference>